<organism evidence="1 2">
    <name type="scientific">Mycoplasmoides gallisepticum</name>
    <name type="common">Mycoplasma gallisepticum</name>
    <dbReference type="NCBI Taxonomy" id="2096"/>
    <lineage>
        <taxon>Bacteria</taxon>
        <taxon>Bacillati</taxon>
        <taxon>Mycoplasmatota</taxon>
        <taxon>Mycoplasmoidales</taxon>
        <taxon>Mycoplasmoidaceae</taxon>
        <taxon>Mycoplasmoides</taxon>
    </lineage>
</organism>
<dbReference type="EMBL" id="LS991952">
    <property type="protein sequence ID" value="SYV95699.1"/>
    <property type="molecule type" value="Genomic_DNA"/>
</dbReference>
<sequence>MNYKKFKITLFLDQNAVLKAKLIKSIYFLYSKSSKMNFLFSKF</sequence>
<gene>
    <name evidence="1" type="ORF">NCTC10115_01540</name>
</gene>
<name>A0A3B0PGK4_MYCGL</name>
<reference evidence="2" key="1">
    <citation type="submission" date="2018-06" db="EMBL/GenBank/DDBJ databases">
        <authorList>
            <consortium name="Pathogen Informatics"/>
        </authorList>
    </citation>
    <scope>NUCLEOTIDE SEQUENCE [LARGE SCALE GENOMIC DNA]</scope>
    <source>
        <strain evidence="2">NCTC10115</strain>
    </source>
</reference>
<proteinExistence type="predicted"/>
<evidence type="ECO:0000313" key="1">
    <source>
        <dbReference type="EMBL" id="SYV95699.1"/>
    </source>
</evidence>
<accession>A0A3B0PGK4</accession>
<evidence type="ECO:0000313" key="2">
    <source>
        <dbReference type="Proteomes" id="UP000260136"/>
    </source>
</evidence>
<protein>
    <submittedName>
        <fullName evidence="1">Uncharacterized protein</fullName>
    </submittedName>
</protein>
<dbReference type="AlphaFoldDB" id="A0A3B0PGK4"/>
<dbReference type="Proteomes" id="UP000260136">
    <property type="component" value="Chromosome"/>
</dbReference>